<comment type="similarity">
    <text evidence="1">Belongs to the LysR transcriptional regulatory family.</text>
</comment>
<dbReference type="InterPro" id="IPR005119">
    <property type="entry name" value="LysR_subst-bd"/>
</dbReference>
<name>A0A017T6N4_9BACT</name>
<dbReference type="CDD" id="cd08422">
    <property type="entry name" value="PBP2_CrgA_like"/>
    <property type="match status" value="1"/>
</dbReference>
<keyword evidence="3" id="KW-0238">DNA-binding</keyword>
<dbReference type="Gene3D" id="1.10.10.10">
    <property type="entry name" value="Winged helix-like DNA-binding domain superfamily/Winged helix DNA-binding domain"/>
    <property type="match status" value="1"/>
</dbReference>
<dbReference type="FunFam" id="1.10.10.10:FF:000001">
    <property type="entry name" value="LysR family transcriptional regulator"/>
    <property type="match status" value="1"/>
</dbReference>
<dbReference type="PROSITE" id="PS50931">
    <property type="entry name" value="HTH_LYSR"/>
    <property type="match status" value="1"/>
</dbReference>
<evidence type="ECO:0000256" key="2">
    <source>
        <dbReference type="ARBA" id="ARBA00023015"/>
    </source>
</evidence>
<proteinExistence type="inferred from homology"/>
<dbReference type="Gene3D" id="3.40.190.290">
    <property type="match status" value="1"/>
</dbReference>
<dbReference type="eggNOG" id="COG0583">
    <property type="taxonomic scope" value="Bacteria"/>
</dbReference>
<comment type="caution">
    <text evidence="6">The sequence shown here is derived from an EMBL/GenBank/DDBJ whole genome shotgun (WGS) entry which is preliminary data.</text>
</comment>
<dbReference type="InterPro" id="IPR000847">
    <property type="entry name" value="LysR_HTH_N"/>
</dbReference>
<evidence type="ECO:0000256" key="1">
    <source>
        <dbReference type="ARBA" id="ARBA00009437"/>
    </source>
</evidence>
<organism evidence="6 7">
    <name type="scientific">Chondromyces apiculatus DSM 436</name>
    <dbReference type="NCBI Taxonomy" id="1192034"/>
    <lineage>
        <taxon>Bacteria</taxon>
        <taxon>Pseudomonadati</taxon>
        <taxon>Myxococcota</taxon>
        <taxon>Polyangia</taxon>
        <taxon>Polyangiales</taxon>
        <taxon>Polyangiaceae</taxon>
        <taxon>Chondromyces</taxon>
    </lineage>
</organism>
<keyword evidence="4" id="KW-0804">Transcription</keyword>
<dbReference type="Proteomes" id="UP000019678">
    <property type="component" value="Unassembled WGS sequence"/>
</dbReference>
<dbReference type="Pfam" id="PF00126">
    <property type="entry name" value="HTH_1"/>
    <property type="match status" value="1"/>
</dbReference>
<dbReference type="Pfam" id="PF03466">
    <property type="entry name" value="LysR_substrate"/>
    <property type="match status" value="1"/>
</dbReference>
<dbReference type="EMBL" id="ASRX01000031">
    <property type="protein sequence ID" value="EYF04662.1"/>
    <property type="molecule type" value="Genomic_DNA"/>
</dbReference>
<dbReference type="AlphaFoldDB" id="A0A017T6N4"/>
<dbReference type="PANTHER" id="PTHR30537">
    <property type="entry name" value="HTH-TYPE TRANSCRIPTIONAL REGULATOR"/>
    <property type="match status" value="1"/>
</dbReference>
<evidence type="ECO:0000256" key="3">
    <source>
        <dbReference type="ARBA" id="ARBA00023125"/>
    </source>
</evidence>
<sequence>MIASLDELVAMATFARVVEHKSFTGAASALGLSKSVVSARLSALEERLGVVLIHRTTRRLTLTEDGARLYDRCTPFLAAADEAASALHGAGQIPEGILRVSVPVGFGMMQLAPLLGEFAARYPKVRLELSLSDRPVDVVGDGFDVGVRFAQQLEDSCVARKIGVDRRVICGAPAYLARCGIPESPHDLSKHNCLRLALRRPEWLFEMGSEVVPVPVTGNLVVDNIVVLRQAVLDGLGLAMLPCSVVGPDLAVDRLRAVLEPYFRDELSIFVVYPHQRHQPAKVRVFVDWLAERIAGEPWATPKPRGARKRRGDMAR</sequence>
<feature type="domain" description="HTH lysR-type" evidence="5">
    <location>
        <begin position="6"/>
        <end position="63"/>
    </location>
</feature>
<keyword evidence="7" id="KW-1185">Reference proteome</keyword>
<dbReference type="InterPro" id="IPR036390">
    <property type="entry name" value="WH_DNA-bd_sf"/>
</dbReference>
<dbReference type="GO" id="GO:0003677">
    <property type="term" value="F:DNA binding"/>
    <property type="evidence" value="ECO:0007669"/>
    <property type="project" value="UniProtKB-KW"/>
</dbReference>
<evidence type="ECO:0000259" key="5">
    <source>
        <dbReference type="PROSITE" id="PS50931"/>
    </source>
</evidence>
<evidence type="ECO:0000256" key="4">
    <source>
        <dbReference type="ARBA" id="ARBA00023163"/>
    </source>
</evidence>
<dbReference type="SUPFAM" id="SSF53850">
    <property type="entry name" value="Periplasmic binding protein-like II"/>
    <property type="match status" value="1"/>
</dbReference>
<accession>A0A017T6N4</accession>
<gene>
    <name evidence="6" type="ORF">CAP_4338</name>
</gene>
<evidence type="ECO:0000313" key="7">
    <source>
        <dbReference type="Proteomes" id="UP000019678"/>
    </source>
</evidence>
<dbReference type="GO" id="GO:0003700">
    <property type="term" value="F:DNA-binding transcription factor activity"/>
    <property type="evidence" value="ECO:0007669"/>
    <property type="project" value="InterPro"/>
</dbReference>
<dbReference type="SUPFAM" id="SSF46785">
    <property type="entry name" value="Winged helix' DNA-binding domain"/>
    <property type="match status" value="1"/>
</dbReference>
<dbReference type="PANTHER" id="PTHR30537:SF5">
    <property type="entry name" value="HTH-TYPE TRANSCRIPTIONAL ACTIVATOR TTDR-RELATED"/>
    <property type="match status" value="1"/>
</dbReference>
<protein>
    <submittedName>
        <fullName evidence="6">Transcriptional regulator, LysR family</fullName>
    </submittedName>
</protein>
<dbReference type="InterPro" id="IPR036388">
    <property type="entry name" value="WH-like_DNA-bd_sf"/>
</dbReference>
<evidence type="ECO:0000313" key="6">
    <source>
        <dbReference type="EMBL" id="EYF04662.1"/>
    </source>
</evidence>
<keyword evidence="2" id="KW-0805">Transcription regulation</keyword>
<reference evidence="6 7" key="1">
    <citation type="submission" date="2013-05" db="EMBL/GenBank/DDBJ databases">
        <title>Genome assembly of Chondromyces apiculatus DSM 436.</title>
        <authorList>
            <person name="Sharma G."/>
            <person name="Khatri I."/>
            <person name="Kaur C."/>
            <person name="Mayilraj S."/>
            <person name="Subramanian S."/>
        </authorList>
    </citation>
    <scope>NUCLEOTIDE SEQUENCE [LARGE SCALE GENOMIC DNA]</scope>
    <source>
        <strain evidence="6 7">DSM 436</strain>
    </source>
</reference>
<dbReference type="InterPro" id="IPR058163">
    <property type="entry name" value="LysR-type_TF_proteobact-type"/>
</dbReference>
<dbReference type="STRING" id="1192034.CAP_4338"/>